<dbReference type="AlphaFoldDB" id="A0AAV1R4D4"/>
<evidence type="ECO:0000259" key="5">
    <source>
        <dbReference type="Pfam" id="PF14363"/>
    </source>
</evidence>
<gene>
    <name evidence="6" type="ORF">DCAF_LOCUS5389</name>
</gene>
<dbReference type="EMBL" id="CAWUPB010000858">
    <property type="protein sequence ID" value="CAK7327674.1"/>
    <property type="molecule type" value="Genomic_DNA"/>
</dbReference>
<dbReference type="PANTHER" id="PTHR23070">
    <property type="entry name" value="BCS1 AAA-TYPE ATPASE"/>
    <property type="match status" value="1"/>
</dbReference>
<evidence type="ECO:0008006" key="8">
    <source>
        <dbReference type="Google" id="ProtNLM"/>
    </source>
</evidence>
<protein>
    <recommendedName>
        <fullName evidence="8">ATPase AAA-type core domain-containing protein</fullName>
    </recommendedName>
</protein>
<feature type="domain" description="AAA-type ATPase N-terminal" evidence="5">
    <location>
        <begin position="32"/>
        <end position="117"/>
    </location>
</feature>
<comment type="cofactor">
    <cofactor evidence="1">
        <name>Mg(2+)</name>
        <dbReference type="ChEBI" id="CHEBI:18420"/>
    </cofactor>
</comment>
<organism evidence="6 7">
    <name type="scientific">Dovyalis caffra</name>
    <dbReference type="NCBI Taxonomy" id="77055"/>
    <lineage>
        <taxon>Eukaryota</taxon>
        <taxon>Viridiplantae</taxon>
        <taxon>Streptophyta</taxon>
        <taxon>Embryophyta</taxon>
        <taxon>Tracheophyta</taxon>
        <taxon>Spermatophyta</taxon>
        <taxon>Magnoliopsida</taxon>
        <taxon>eudicotyledons</taxon>
        <taxon>Gunneridae</taxon>
        <taxon>Pentapetalae</taxon>
        <taxon>rosids</taxon>
        <taxon>fabids</taxon>
        <taxon>Malpighiales</taxon>
        <taxon>Salicaceae</taxon>
        <taxon>Flacourtieae</taxon>
        <taxon>Dovyalis</taxon>
    </lineage>
</organism>
<evidence type="ECO:0000256" key="1">
    <source>
        <dbReference type="ARBA" id="ARBA00001946"/>
    </source>
</evidence>
<dbReference type="Gene3D" id="3.40.50.300">
    <property type="entry name" value="P-loop containing nucleotide triphosphate hydrolases"/>
    <property type="match status" value="1"/>
</dbReference>
<evidence type="ECO:0000256" key="3">
    <source>
        <dbReference type="ARBA" id="ARBA00022842"/>
    </source>
</evidence>
<dbReference type="InterPro" id="IPR050747">
    <property type="entry name" value="Mitochondrial_chaperone_BCS1"/>
</dbReference>
<dbReference type="GO" id="GO:0005524">
    <property type="term" value="F:ATP binding"/>
    <property type="evidence" value="ECO:0007669"/>
    <property type="project" value="InterPro"/>
</dbReference>
<reference evidence="6 7" key="1">
    <citation type="submission" date="2024-01" db="EMBL/GenBank/DDBJ databases">
        <authorList>
            <person name="Waweru B."/>
        </authorList>
    </citation>
    <scope>NUCLEOTIDE SEQUENCE [LARGE SCALE GENOMIC DNA]</scope>
</reference>
<dbReference type="InterPro" id="IPR003959">
    <property type="entry name" value="ATPase_AAA_core"/>
</dbReference>
<name>A0AAV1R4D4_9ROSI</name>
<keyword evidence="7" id="KW-1185">Reference proteome</keyword>
<evidence type="ECO:0000313" key="6">
    <source>
        <dbReference type="EMBL" id="CAK7327674.1"/>
    </source>
</evidence>
<dbReference type="SUPFAM" id="SSF52540">
    <property type="entry name" value="P-loop containing nucleoside triphosphate hydrolases"/>
    <property type="match status" value="1"/>
</dbReference>
<dbReference type="Pfam" id="PF00004">
    <property type="entry name" value="AAA"/>
    <property type="match status" value="1"/>
</dbReference>
<sequence length="294" mass="34075">MLPLQNRQTIIAFATVAASAILVRRIVDAFMPSGVRIYFSSLYSFSSRFSSHLLIVVLEEYKRPEFNQLFQAADSYWGTLVASSIIRDIEAEEETAIDKDHEILDVFQNVQVRWKLVSTKLEQFNSKHKNTTILLDRTYELTFHKKNKDTVLNMGSSREWQLDNTFDHTTTFKTVVMDTKLKKTVLDDLNTFMSAQEMYRSIGKAWNRRYLLCGPPGTGKSRLNAAMANHLNYDVYELDQTDVHIYCLMHRKVPNKSIFVFKDIDCDVELEDQEYVDGPENYGKNKVRTSKLLP</sequence>
<accession>A0AAV1R4D4</accession>
<dbReference type="Proteomes" id="UP001314170">
    <property type="component" value="Unassembled WGS sequence"/>
</dbReference>
<proteinExistence type="predicted"/>
<evidence type="ECO:0000313" key="7">
    <source>
        <dbReference type="Proteomes" id="UP001314170"/>
    </source>
</evidence>
<dbReference type="Pfam" id="PF14363">
    <property type="entry name" value="AAA_assoc"/>
    <property type="match status" value="1"/>
</dbReference>
<evidence type="ECO:0000256" key="2">
    <source>
        <dbReference type="ARBA" id="ARBA00022801"/>
    </source>
</evidence>
<dbReference type="InterPro" id="IPR025753">
    <property type="entry name" value="AAA_N_dom"/>
</dbReference>
<keyword evidence="3" id="KW-0460">Magnesium</keyword>
<dbReference type="InterPro" id="IPR027417">
    <property type="entry name" value="P-loop_NTPase"/>
</dbReference>
<dbReference type="GO" id="GO:0016887">
    <property type="term" value="F:ATP hydrolysis activity"/>
    <property type="evidence" value="ECO:0007669"/>
    <property type="project" value="InterPro"/>
</dbReference>
<comment type="caution">
    <text evidence="6">The sequence shown here is derived from an EMBL/GenBank/DDBJ whole genome shotgun (WGS) entry which is preliminary data.</text>
</comment>
<feature type="domain" description="ATPase AAA-type core" evidence="4">
    <location>
        <begin position="210"/>
        <end position="244"/>
    </location>
</feature>
<keyword evidence="2" id="KW-0378">Hydrolase</keyword>
<evidence type="ECO:0000259" key="4">
    <source>
        <dbReference type="Pfam" id="PF00004"/>
    </source>
</evidence>